<dbReference type="Proteomes" id="UP000247903">
    <property type="component" value="Unassembled WGS sequence"/>
</dbReference>
<comment type="caution">
    <text evidence="2">The sequence shown here is derived from an EMBL/GenBank/DDBJ whole genome shotgun (WGS) entry which is preliminary data.</text>
</comment>
<evidence type="ECO:0000313" key="3">
    <source>
        <dbReference type="Proteomes" id="UP000247903"/>
    </source>
</evidence>
<name>A0A2V4BN29_9FLAO</name>
<dbReference type="PANTHER" id="PTHR21015:SF22">
    <property type="entry name" value="GLYCOSYLTRANSFERASE"/>
    <property type="match status" value="1"/>
</dbReference>
<feature type="domain" description="Glycosyl transferase family 28 C-terminal" evidence="1">
    <location>
        <begin position="220"/>
        <end position="331"/>
    </location>
</feature>
<protein>
    <submittedName>
        <fullName evidence="2">Glycosyltransferase</fullName>
    </submittedName>
</protein>
<evidence type="ECO:0000313" key="2">
    <source>
        <dbReference type="EMBL" id="PXY40157.1"/>
    </source>
</evidence>
<reference evidence="2 3" key="1">
    <citation type="submission" date="2018-05" db="EMBL/GenBank/DDBJ databases">
        <title>Flavobacterium sp. strain IMCC34759, incomplete genome.</title>
        <authorList>
            <person name="Joung Y."/>
            <person name="Cho J."/>
        </authorList>
    </citation>
    <scope>NUCLEOTIDE SEQUENCE [LARGE SCALE GENOMIC DNA]</scope>
    <source>
        <strain evidence="2 3">IMCC34759</strain>
    </source>
</reference>
<accession>A0A2V4BN29</accession>
<dbReference type="InterPro" id="IPR007235">
    <property type="entry name" value="Glyco_trans_28_C"/>
</dbReference>
<dbReference type="SUPFAM" id="SSF53756">
    <property type="entry name" value="UDP-Glycosyltransferase/glycogen phosphorylase"/>
    <property type="match status" value="1"/>
</dbReference>
<organism evidence="2 3">
    <name type="scientific">Flavobacterium cheongpyeongense</name>
    <dbReference type="NCBI Taxonomy" id="2212651"/>
    <lineage>
        <taxon>Bacteria</taxon>
        <taxon>Pseudomonadati</taxon>
        <taxon>Bacteroidota</taxon>
        <taxon>Flavobacteriia</taxon>
        <taxon>Flavobacteriales</taxon>
        <taxon>Flavobacteriaceae</taxon>
        <taxon>Flavobacterium</taxon>
    </lineage>
</organism>
<keyword evidence="2" id="KW-0808">Transferase</keyword>
<gene>
    <name evidence="2" type="ORF">DMB65_13905</name>
</gene>
<dbReference type="RefSeq" id="WP_110307248.1">
    <property type="nucleotide sequence ID" value="NZ_QJHK01000012.1"/>
</dbReference>
<proteinExistence type="predicted"/>
<keyword evidence="3" id="KW-1185">Reference proteome</keyword>
<dbReference type="Pfam" id="PF04101">
    <property type="entry name" value="Glyco_tran_28_C"/>
    <property type="match status" value="1"/>
</dbReference>
<dbReference type="AlphaFoldDB" id="A0A2V4BN29"/>
<sequence length="356" mass="40980">MSIEYTANKTILITPLNWGLGHATRCIPIIKALQDNNYIPIIASDGIALALLQKEFPYIQTLELPSYHIEYAKNGKNFKWKLIKSLPKMITAILDEKKIVNSWIKKYDIDGIISDNRLGVFSKKVPSVFITHQLNVMTGNTTKFTSKCHQYFIKKYNECWIPDTDGTPNLTGELGHLKNNALNLKYIGPLSRIRQKEASKQYDLMIILSGPEPQRTMLEEKLQKEVVRYRGEVVFVKGVVEKTQTKQQIKNVTYYNFMNTKQLEQTFNESDLILCRSGYTTVMDLAKLGKKAFFIPTPGQYEQEYLAVKLQNEQLVPYATQNDFTIEDLSKVKSFKGLSQFNNNIDWDSLFSVFEK</sequence>
<dbReference type="OrthoDB" id="9803241at2"/>
<dbReference type="PANTHER" id="PTHR21015">
    <property type="entry name" value="UDP-N-ACETYLGLUCOSAMINE--N-ACETYLMURAMYL-(PENTAPEPTIDE) PYROPHOSPHORYL-UNDECAPRENOL N-ACETYLGLUCOSAMINE TRANSFERASE 1"/>
    <property type="match status" value="1"/>
</dbReference>
<evidence type="ECO:0000259" key="1">
    <source>
        <dbReference type="Pfam" id="PF04101"/>
    </source>
</evidence>
<dbReference type="GO" id="GO:0016758">
    <property type="term" value="F:hexosyltransferase activity"/>
    <property type="evidence" value="ECO:0007669"/>
    <property type="project" value="InterPro"/>
</dbReference>
<dbReference type="EMBL" id="QJHK01000012">
    <property type="protein sequence ID" value="PXY40157.1"/>
    <property type="molecule type" value="Genomic_DNA"/>
</dbReference>
<dbReference type="Gene3D" id="3.40.50.2000">
    <property type="entry name" value="Glycogen Phosphorylase B"/>
    <property type="match status" value="1"/>
</dbReference>